<name>V6LLX3_9EUKA</name>
<dbReference type="SUPFAM" id="SSF52540">
    <property type="entry name" value="P-loop containing nucleoside triphosphate hydrolases"/>
    <property type="match status" value="1"/>
</dbReference>
<reference evidence="2" key="2">
    <citation type="submission" date="2020-12" db="EMBL/GenBank/DDBJ databases">
        <title>New Spironucleus salmonicida genome in near-complete chromosomes.</title>
        <authorList>
            <person name="Xu F."/>
            <person name="Kurt Z."/>
            <person name="Jimenez-Gonzalez A."/>
            <person name="Astvaldsson A."/>
            <person name="Andersson J.O."/>
            <person name="Svard S.G."/>
        </authorList>
    </citation>
    <scope>NUCLEOTIDE SEQUENCE</scope>
    <source>
        <strain evidence="2">ATCC 50377</strain>
    </source>
</reference>
<dbReference type="EMBL" id="KI546168">
    <property type="protein sequence ID" value="EST41704.1"/>
    <property type="molecule type" value="Genomic_DNA"/>
</dbReference>
<reference evidence="1 2" key="1">
    <citation type="journal article" date="2014" name="PLoS Genet.">
        <title>The Genome of Spironucleus salmonicida Highlights a Fish Pathogen Adapted to Fluctuating Environments.</title>
        <authorList>
            <person name="Xu F."/>
            <person name="Jerlstrom-Hultqvist J."/>
            <person name="Einarsson E."/>
            <person name="Astvaldsson A."/>
            <person name="Svard S.G."/>
            <person name="Andersson J.O."/>
        </authorList>
    </citation>
    <scope>NUCLEOTIDE SEQUENCE</scope>
    <source>
        <strain evidence="2">ATCC 50377</strain>
    </source>
</reference>
<proteinExistence type="predicted"/>
<dbReference type="EMBL" id="AUWU02000003">
    <property type="protein sequence ID" value="KAH0575487.1"/>
    <property type="molecule type" value="Genomic_DNA"/>
</dbReference>
<dbReference type="InterPro" id="IPR027417">
    <property type="entry name" value="P-loop_NTPase"/>
</dbReference>
<evidence type="ECO:0008006" key="4">
    <source>
        <dbReference type="Google" id="ProtNLM"/>
    </source>
</evidence>
<evidence type="ECO:0000313" key="3">
    <source>
        <dbReference type="Proteomes" id="UP000018208"/>
    </source>
</evidence>
<organism evidence="1">
    <name type="scientific">Spironucleus salmonicida</name>
    <dbReference type="NCBI Taxonomy" id="348837"/>
    <lineage>
        <taxon>Eukaryota</taxon>
        <taxon>Metamonada</taxon>
        <taxon>Diplomonadida</taxon>
        <taxon>Hexamitidae</taxon>
        <taxon>Hexamitinae</taxon>
        <taxon>Spironucleus</taxon>
    </lineage>
</organism>
<evidence type="ECO:0000313" key="1">
    <source>
        <dbReference type="EMBL" id="EST41704.1"/>
    </source>
</evidence>
<protein>
    <recommendedName>
        <fullName evidence="4">AAA domain-containing protein</fullName>
    </recommendedName>
</protein>
<keyword evidence="3" id="KW-1185">Reference proteome</keyword>
<gene>
    <name evidence="1" type="ORF">SS50377_18791</name>
    <name evidence="2" type="ORF">SS50377_23120</name>
</gene>
<dbReference type="VEuPathDB" id="GiardiaDB:SS50377_23120"/>
<sequence length="253" mass="29220">MTIPDDLIQIYDSLQNSVKLLLKHDLSQNIILQGGRQCGKTLLTSELTKTYQSKIKFIEFDFMIQPKATIRQIFQISQLSQLSSLQQEKTIVIYNNPEILQSQQTLYIISELAIPPSNFIQIFCTRDVHFFKNLRPRIRSRLRCQIFTFKDNFQPEKSAISSIAIEGLYIIAGLSIRPMRQQQLATFLKQKKIDERIVKIGEISINWLIDAGILKKEDGKLISTISIEEIQEISKIDGYPSQIQMSQIKRSIQ</sequence>
<dbReference type="Proteomes" id="UP000018208">
    <property type="component" value="Unassembled WGS sequence"/>
</dbReference>
<accession>V6LLX3</accession>
<dbReference type="AlphaFoldDB" id="V6LLX3"/>
<dbReference type="Gene3D" id="3.40.50.300">
    <property type="entry name" value="P-loop containing nucleotide triphosphate hydrolases"/>
    <property type="match status" value="1"/>
</dbReference>
<evidence type="ECO:0000313" key="2">
    <source>
        <dbReference type="EMBL" id="KAH0575487.1"/>
    </source>
</evidence>